<organism evidence="2 3">
    <name type="scientific">Tilletiaria anomala (strain ATCC 24038 / CBS 436.72 / UBC 951)</name>
    <dbReference type="NCBI Taxonomy" id="1037660"/>
    <lineage>
        <taxon>Eukaryota</taxon>
        <taxon>Fungi</taxon>
        <taxon>Dikarya</taxon>
        <taxon>Basidiomycota</taxon>
        <taxon>Ustilaginomycotina</taxon>
        <taxon>Exobasidiomycetes</taxon>
        <taxon>Georgefischeriales</taxon>
        <taxon>Tilletiariaceae</taxon>
        <taxon>Tilletiaria</taxon>
    </lineage>
</organism>
<gene>
    <name evidence="2" type="ORF">K437DRAFT_90925</name>
</gene>
<evidence type="ECO:0000256" key="1">
    <source>
        <dbReference type="SAM" id="MobiDB-lite"/>
    </source>
</evidence>
<sequence length="105" mass="11178">MGESNVGYETDSAAAPGMLHHEGDDHLTAITRTLSKLGVKDRQFVHLPGVDNVIADVASRTPPAVVSPVAPMASAARFPSEEHVPVAQQSKDSFCNAQRGECRQL</sequence>
<evidence type="ECO:0000313" key="3">
    <source>
        <dbReference type="Proteomes" id="UP000027361"/>
    </source>
</evidence>
<dbReference type="RefSeq" id="XP_013244019.1">
    <property type="nucleotide sequence ID" value="XM_013388565.1"/>
</dbReference>
<dbReference type="GeneID" id="25267935"/>
<keyword evidence="3" id="KW-1185">Reference proteome</keyword>
<name>A0A066WB47_TILAU</name>
<protein>
    <submittedName>
        <fullName evidence="2">Uncharacterized protein</fullName>
    </submittedName>
</protein>
<proteinExistence type="predicted"/>
<dbReference type="Proteomes" id="UP000027361">
    <property type="component" value="Unassembled WGS sequence"/>
</dbReference>
<evidence type="ECO:0000313" key="2">
    <source>
        <dbReference type="EMBL" id="KDN48000.1"/>
    </source>
</evidence>
<accession>A0A066WB47</accession>
<dbReference type="AlphaFoldDB" id="A0A066WB47"/>
<feature type="region of interest" description="Disordered" evidence="1">
    <location>
        <begin position="1"/>
        <end position="21"/>
    </location>
</feature>
<reference evidence="2 3" key="1">
    <citation type="submission" date="2014-05" db="EMBL/GenBank/DDBJ databases">
        <title>Draft genome sequence of a rare smut relative, Tilletiaria anomala UBC 951.</title>
        <authorList>
            <consortium name="DOE Joint Genome Institute"/>
            <person name="Toome M."/>
            <person name="Kuo A."/>
            <person name="Henrissat B."/>
            <person name="Lipzen A."/>
            <person name="Tritt A."/>
            <person name="Yoshinaga Y."/>
            <person name="Zane M."/>
            <person name="Barry K."/>
            <person name="Grigoriev I.V."/>
            <person name="Spatafora J.W."/>
            <person name="Aimea M.C."/>
        </authorList>
    </citation>
    <scope>NUCLEOTIDE SEQUENCE [LARGE SCALE GENOMIC DNA]</scope>
    <source>
        <strain evidence="2 3">UBC 951</strain>
    </source>
</reference>
<dbReference type="InParanoid" id="A0A066WB47"/>
<dbReference type="EMBL" id="JMSN01000027">
    <property type="protein sequence ID" value="KDN48000.1"/>
    <property type="molecule type" value="Genomic_DNA"/>
</dbReference>
<dbReference type="HOGENOM" id="CLU_2238475_0_0_1"/>
<comment type="caution">
    <text evidence="2">The sequence shown here is derived from an EMBL/GenBank/DDBJ whole genome shotgun (WGS) entry which is preliminary data.</text>
</comment>